<dbReference type="InterPro" id="IPR036388">
    <property type="entry name" value="WH-like_DNA-bd_sf"/>
</dbReference>
<dbReference type="Gene3D" id="1.10.10.10">
    <property type="entry name" value="Winged helix-like DNA-binding domain superfamily/Winged helix DNA-binding domain"/>
    <property type="match status" value="1"/>
</dbReference>
<evidence type="ECO:0000259" key="4">
    <source>
        <dbReference type="PROSITE" id="PS51077"/>
    </source>
</evidence>
<name>A0ABT6H552_9BACI</name>
<dbReference type="Pfam" id="PF01614">
    <property type="entry name" value="IclR_C"/>
    <property type="match status" value="1"/>
</dbReference>
<protein>
    <submittedName>
        <fullName evidence="6">IclR family transcriptional regulator</fullName>
    </submittedName>
</protein>
<organism evidence="6 7">
    <name type="scientific">Ectobacillus antri</name>
    <dbReference type="NCBI Taxonomy" id="2486280"/>
    <lineage>
        <taxon>Bacteria</taxon>
        <taxon>Bacillati</taxon>
        <taxon>Bacillota</taxon>
        <taxon>Bacilli</taxon>
        <taxon>Bacillales</taxon>
        <taxon>Bacillaceae</taxon>
        <taxon>Ectobacillus</taxon>
    </lineage>
</organism>
<dbReference type="InterPro" id="IPR011991">
    <property type="entry name" value="ArsR-like_HTH"/>
</dbReference>
<comment type="caution">
    <text evidence="6">The sequence shown here is derived from an EMBL/GenBank/DDBJ whole genome shotgun (WGS) entry which is preliminary data.</text>
</comment>
<evidence type="ECO:0000256" key="1">
    <source>
        <dbReference type="ARBA" id="ARBA00023015"/>
    </source>
</evidence>
<evidence type="ECO:0000256" key="3">
    <source>
        <dbReference type="ARBA" id="ARBA00023163"/>
    </source>
</evidence>
<proteinExistence type="predicted"/>
<dbReference type="RefSeq" id="WP_124562877.1">
    <property type="nucleotide sequence ID" value="NZ_JARRRY010000027.1"/>
</dbReference>
<dbReference type="CDD" id="cd00090">
    <property type="entry name" value="HTH_ARSR"/>
    <property type="match status" value="1"/>
</dbReference>
<evidence type="ECO:0000313" key="7">
    <source>
        <dbReference type="Proteomes" id="UP001218246"/>
    </source>
</evidence>
<dbReference type="Gene3D" id="3.30.450.40">
    <property type="match status" value="1"/>
</dbReference>
<keyword evidence="3" id="KW-0804">Transcription</keyword>
<dbReference type="Pfam" id="PF09339">
    <property type="entry name" value="HTH_IclR"/>
    <property type="match status" value="1"/>
</dbReference>
<reference evidence="6 7" key="1">
    <citation type="submission" date="2023-04" db="EMBL/GenBank/DDBJ databases">
        <title>Ectobacillus antri isolated from activated sludge.</title>
        <authorList>
            <person name="Yan P."/>
            <person name="Liu X."/>
        </authorList>
    </citation>
    <scope>NUCLEOTIDE SEQUENCE [LARGE SCALE GENOMIC DNA]</scope>
    <source>
        <strain evidence="6 7">C18H</strain>
    </source>
</reference>
<dbReference type="PROSITE" id="PS51078">
    <property type="entry name" value="ICLR_ED"/>
    <property type="match status" value="1"/>
</dbReference>
<dbReference type="PANTHER" id="PTHR30136">
    <property type="entry name" value="HELIX-TURN-HELIX TRANSCRIPTIONAL REGULATOR, ICLR FAMILY"/>
    <property type="match status" value="1"/>
</dbReference>
<dbReference type="InterPro" id="IPR029016">
    <property type="entry name" value="GAF-like_dom_sf"/>
</dbReference>
<dbReference type="InterPro" id="IPR050707">
    <property type="entry name" value="HTH_MetabolicPath_Reg"/>
</dbReference>
<evidence type="ECO:0000259" key="5">
    <source>
        <dbReference type="PROSITE" id="PS51078"/>
    </source>
</evidence>
<evidence type="ECO:0000256" key="2">
    <source>
        <dbReference type="ARBA" id="ARBA00023125"/>
    </source>
</evidence>
<dbReference type="PROSITE" id="PS51077">
    <property type="entry name" value="HTH_ICLR"/>
    <property type="match status" value="1"/>
</dbReference>
<accession>A0ABT6H552</accession>
<keyword evidence="2" id="KW-0238">DNA-binding</keyword>
<dbReference type="SUPFAM" id="SSF55781">
    <property type="entry name" value="GAF domain-like"/>
    <property type="match status" value="1"/>
</dbReference>
<keyword evidence="7" id="KW-1185">Reference proteome</keyword>
<gene>
    <name evidence="6" type="ORF">P6P90_07070</name>
</gene>
<dbReference type="PANTHER" id="PTHR30136:SF24">
    <property type="entry name" value="HTH-TYPE TRANSCRIPTIONAL REPRESSOR ALLR"/>
    <property type="match status" value="1"/>
</dbReference>
<dbReference type="EMBL" id="JARULN010000004">
    <property type="protein sequence ID" value="MDG5753732.1"/>
    <property type="molecule type" value="Genomic_DNA"/>
</dbReference>
<dbReference type="SMART" id="SM00346">
    <property type="entry name" value="HTH_ICLR"/>
    <property type="match status" value="1"/>
</dbReference>
<feature type="domain" description="HTH iclR-type" evidence="4">
    <location>
        <begin position="2"/>
        <end position="66"/>
    </location>
</feature>
<keyword evidence="1" id="KW-0805">Transcription regulation</keyword>
<dbReference type="InterPro" id="IPR036390">
    <property type="entry name" value="WH_DNA-bd_sf"/>
</dbReference>
<sequence length="238" mass="26369">MVQSINRAMQIVATLHSNPQKKEWPLSELAEQLALPASTIHRLLQSLLKHGLVAQNSVTKHYSIGYKWMEIGLQALDAIDFRNVARPVLESLAAEAEENVYVNIVSGSDGMIIEKIESPLKIRVAEDLGLRMPLWVGAPNKVLLAHMPVQEQKNILGEQRTLIEQLRVIREQGYAISVSEKTENTASVAAPVFDFTHRAIVAISVGVPGFRFTPERKPVLIELVKNAAKRISMLLGNA</sequence>
<evidence type="ECO:0000313" key="6">
    <source>
        <dbReference type="EMBL" id="MDG5753732.1"/>
    </source>
</evidence>
<dbReference type="InterPro" id="IPR005471">
    <property type="entry name" value="Tscrpt_reg_IclR_N"/>
</dbReference>
<feature type="domain" description="IclR-ED" evidence="5">
    <location>
        <begin position="67"/>
        <end position="237"/>
    </location>
</feature>
<dbReference type="Proteomes" id="UP001218246">
    <property type="component" value="Unassembled WGS sequence"/>
</dbReference>
<dbReference type="SUPFAM" id="SSF46785">
    <property type="entry name" value="Winged helix' DNA-binding domain"/>
    <property type="match status" value="1"/>
</dbReference>
<dbReference type="InterPro" id="IPR014757">
    <property type="entry name" value="Tscrpt_reg_IclR_C"/>
</dbReference>